<reference evidence="1 2" key="1">
    <citation type="journal article" date="2018" name="Front. Plant Sci.">
        <title>Red Clover (Trifolium pratense) and Zigzag Clover (T. medium) - A Picture of Genomic Similarities and Differences.</title>
        <authorList>
            <person name="Dluhosova J."/>
            <person name="Istvanek J."/>
            <person name="Nedelnik J."/>
            <person name="Repkova J."/>
        </authorList>
    </citation>
    <scope>NUCLEOTIDE SEQUENCE [LARGE SCALE GENOMIC DNA]</scope>
    <source>
        <strain evidence="2">cv. 10/8</strain>
        <tissue evidence="1">Leaf</tissue>
    </source>
</reference>
<dbReference type="EMBL" id="LXQA010559315">
    <property type="protein sequence ID" value="MCI59210.1"/>
    <property type="molecule type" value="Genomic_DNA"/>
</dbReference>
<evidence type="ECO:0008006" key="3">
    <source>
        <dbReference type="Google" id="ProtNLM"/>
    </source>
</evidence>
<evidence type="ECO:0000313" key="2">
    <source>
        <dbReference type="Proteomes" id="UP000265520"/>
    </source>
</evidence>
<dbReference type="AlphaFoldDB" id="A0A392TG63"/>
<organism evidence="1 2">
    <name type="scientific">Trifolium medium</name>
    <dbReference type="NCBI Taxonomy" id="97028"/>
    <lineage>
        <taxon>Eukaryota</taxon>
        <taxon>Viridiplantae</taxon>
        <taxon>Streptophyta</taxon>
        <taxon>Embryophyta</taxon>
        <taxon>Tracheophyta</taxon>
        <taxon>Spermatophyta</taxon>
        <taxon>Magnoliopsida</taxon>
        <taxon>eudicotyledons</taxon>
        <taxon>Gunneridae</taxon>
        <taxon>Pentapetalae</taxon>
        <taxon>rosids</taxon>
        <taxon>fabids</taxon>
        <taxon>Fabales</taxon>
        <taxon>Fabaceae</taxon>
        <taxon>Papilionoideae</taxon>
        <taxon>50 kb inversion clade</taxon>
        <taxon>NPAAA clade</taxon>
        <taxon>Hologalegina</taxon>
        <taxon>IRL clade</taxon>
        <taxon>Trifolieae</taxon>
        <taxon>Trifolium</taxon>
    </lineage>
</organism>
<proteinExistence type="predicted"/>
<accession>A0A392TG63</accession>
<protein>
    <recommendedName>
        <fullName evidence="3">Retrotransposon gag domain-containing protein</fullName>
    </recommendedName>
</protein>
<feature type="non-terminal residue" evidence="1">
    <location>
        <position position="62"/>
    </location>
</feature>
<name>A0A392TG63_9FABA</name>
<comment type="caution">
    <text evidence="1">The sequence shown here is derived from an EMBL/GenBank/DDBJ whole genome shotgun (WGS) entry which is preliminary data.</text>
</comment>
<evidence type="ECO:0000313" key="1">
    <source>
        <dbReference type="EMBL" id="MCI59210.1"/>
    </source>
</evidence>
<sequence>MRCLDEHKVLLGGYVFHDESDHWWGNAKQRLEANGAFITWARFQREFLTVSEEYRIHGIEAG</sequence>
<dbReference type="Proteomes" id="UP000265520">
    <property type="component" value="Unassembled WGS sequence"/>
</dbReference>
<keyword evidence="2" id="KW-1185">Reference proteome</keyword>